<gene>
    <name evidence="1" type="ORF">B0T24DRAFT_690376</name>
</gene>
<evidence type="ECO:0008006" key="3">
    <source>
        <dbReference type="Google" id="ProtNLM"/>
    </source>
</evidence>
<organism evidence="1 2">
    <name type="scientific">Lasiosphaeria ovina</name>
    <dbReference type="NCBI Taxonomy" id="92902"/>
    <lineage>
        <taxon>Eukaryota</taxon>
        <taxon>Fungi</taxon>
        <taxon>Dikarya</taxon>
        <taxon>Ascomycota</taxon>
        <taxon>Pezizomycotina</taxon>
        <taxon>Sordariomycetes</taxon>
        <taxon>Sordariomycetidae</taxon>
        <taxon>Sordariales</taxon>
        <taxon>Lasiosphaeriaceae</taxon>
        <taxon>Lasiosphaeria</taxon>
    </lineage>
</organism>
<reference evidence="1" key="2">
    <citation type="submission" date="2023-06" db="EMBL/GenBank/DDBJ databases">
        <authorList>
            <consortium name="Lawrence Berkeley National Laboratory"/>
            <person name="Haridas S."/>
            <person name="Hensen N."/>
            <person name="Bonometti L."/>
            <person name="Westerberg I."/>
            <person name="Brannstrom I.O."/>
            <person name="Guillou S."/>
            <person name="Cros-Aarteil S."/>
            <person name="Calhoun S."/>
            <person name="Kuo A."/>
            <person name="Mondo S."/>
            <person name="Pangilinan J."/>
            <person name="Riley R."/>
            <person name="Labutti K."/>
            <person name="Andreopoulos B."/>
            <person name="Lipzen A."/>
            <person name="Chen C."/>
            <person name="Yanf M."/>
            <person name="Daum C."/>
            <person name="Ng V."/>
            <person name="Clum A."/>
            <person name="Steindorff A."/>
            <person name="Ohm R."/>
            <person name="Martin F."/>
            <person name="Silar P."/>
            <person name="Natvig D."/>
            <person name="Lalanne C."/>
            <person name="Gautier V."/>
            <person name="Ament-Velasquez S.L."/>
            <person name="Kruys A."/>
            <person name="Hutchinson M.I."/>
            <person name="Powell A.J."/>
            <person name="Barry K."/>
            <person name="Miller A.N."/>
            <person name="Grigoriev I.V."/>
            <person name="Debuchy R."/>
            <person name="Gladieux P."/>
            <person name="Thoren M.H."/>
            <person name="Johannesson H."/>
        </authorList>
    </citation>
    <scope>NUCLEOTIDE SEQUENCE</scope>
    <source>
        <strain evidence="1">CBS 958.72</strain>
    </source>
</reference>
<dbReference type="Proteomes" id="UP001287356">
    <property type="component" value="Unassembled WGS sequence"/>
</dbReference>
<sequence length="430" mass="48880">MRLINTTTGLFEEFIGRNLPKYTWIDTCCIDKSGSAELTEAINFMYRWYLRADICFVYLSDLPLTARLKDTLPRCRWFTRGWTLQELIAPANIEFFDLYWNLRGSKSGMITRIEDMAYCLLGIFNVHMHLIYGEEEKPFQRLQHDIIASVADLSVFGWSLVPPPTGVPHTPIFCGLSAHSSAAFDGCHNFDKSPPPSPCNFSVFNSGIKNKTEIRLVQAPSSGKAKFAMPIDCTGDTGASLGVYPRKCGPNQFYLLDAPLPDPPIERYFLTQLPGGAPFDHECPQAGLNIAQTRSHVVQIRRQERVRISNLWPPESFDIEDDCSVVDYRMHRAAIKELQAEIGHDPCVYENALGMLHYYKIPRTSAVAFSNEELHRDGNGCIVSFLPELVTDKSISQDRFWRMTLIAEVLPLRELPTIHKPSWRRGEHFT</sequence>
<name>A0AAE0JUT9_9PEZI</name>
<reference evidence="1" key="1">
    <citation type="journal article" date="2023" name="Mol. Phylogenet. Evol.">
        <title>Genome-scale phylogeny and comparative genomics of the fungal order Sordariales.</title>
        <authorList>
            <person name="Hensen N."/>
            <person name="Bonometti L."/>
            <person name="Westerberg I."/>
            <person name="Brannstrom I.O."/>
            <person name="Guillou S."/>
            <person name="Cros-Aarteil S."/>
            <person name="Calhoun S."/>
            <person name="Haridas S."/>
            <person name="Kuo A."/>
            <person name="Mondo S."/>
            <person name="Pangilinan J."/>
            <person name="Riley R."/>
            <person name="LaButti K."/>
            <person name="Andreopoulos B."/>
            <person name="Lipzen A."/>
            <person name="Chen C."/>
            <person name="Yan M."/>
            <person name="Daum C."/>
            <person name="Ng V."/>
            <person name="Clum A."/>
            <person name="Steindorff A."/>
            <person name="Ohm R.A."/>
            <person name="Martin F."/>
            <person name="Silar P."/>
            <person name="Natvig D.O."/>
            <person name="Lalanne C."/>
            <person name="Gautier V."/>
            <person name="Ament-Velasquez S.L."/>
            <person name="Kruys A."/>
            <person name="Hutchinson M.I."/>
            <person name="Powell A.J."/>
            <person name="Barry K."/>
            <person name="Miller A.N."/>
            <person name="Grigoriev I.V."/>
            <person name="Debuchy R."/>
            <person name="Gladieux P."/>
            <person name="Hiltunen Thoren M."/>
            <person name="Johannesson H."/>
        </authorList>
    </citation>
    <scope>NUCLEOTIDE SEQUENCE</scope>
    <source>
        <strain evidence="1">CBS 958.72</strain>
    </source>
</reference>
<dbReference type="PANTHER" id="PTHR10622">
    <property type="entry name" value="HET DOMAIN-CONTAINING PROTEIN"/>
    <property type="match status" value="1"/>
</dbReference>
<keyword evidence="2" id="KW-1185">Reference proteome</keyword>
<accession>A0AAE0JUT9</accession>
<proteinExistence type="predicted"/>
<dbReference type="AlphaFoldDB" id="A0AAE0JUT9"/>
<comment type="caution">
    <text evidence="1">The sequence shown here is derived from an EMBL/GenBank/DDBJ whole genome shotgun (WGS) entry which is preliminary data.</text>
</comment>
<evidence type="ECO:0000313" key="2">
    <source>
        <dbReference type="Proteomes" id="UP001287356"/>
    </source>
</evidence>
<dbReference type="EMBL" id="JAULSN010000010">
    <property type="protein sequence ID" value="KAK3361865.1"/>
    <property type="molecule type" value="Genomic_DNA"/>
</dbReference>
<protein>
    <recommendedName>
        <fullName evidence="3">Heterokaryon incompatibility domain-containing protein</fullName>
    </recommendedName>
</protein>
<evidence type="ECO:0000313" key="1">
    <source>
        <dbReference type="EMBL" id="KAK3361865.1"/>
    </source>
</evidence>
<dbReference type="PANTHER" id="PTHR10622:SF12">
    <property type="entry name" value="HET DOMAIN-CONTAINING PROTEIN"/>
    <property type="match status" value="1"/>
</dbReference>